<evidence type="ECO:0000313" key="2">
    <source>
        <dbReference type="Proteomes" id="UP000649753"/>
    </source>
</evidence>
<dbReference type="AlphaFoldDB" id="A0A927QXH7"/>
<accession>A0A927QXH7</accession>
<dbReference type="Proteomes" id="UP000649753">
    <property type="component" value="Unassembled WGS sequence"/>
</dbReference>
<dbReference type="RefSeq" id="WP_192765667.1">
    <property type="nucleotide sequence ID" value="NZ_JADBEB010000001.1"/>
</dbReference>
<protein>
    <recommendedName>
        <fullName evidence="3">ESX-1 secretion-associated protein</fullName>
    </recommendedName>
</protein>
<dbReference type="GO" id="GO:0009306">
    <property type="term" value="P:protein secretion"/>
    <property type="evidence" value="ECO:0007669"/>
    <property type="project" value="InterPro"/>
</dbReference>
<dbReference type="EMBL" id="JADBEB010000001">
    <property type="protein sequence ID" value="MBE1485488.1"/>
    <property type="molecule type" value="Genomic_DNA"/>
</dbReference>
<evidence type="ECO:0008006" key="3">
    <source>
        <dbReference type="Google" id="ProtNLM"/>
    </source>
</evidence>
<reference evidence="1" key="1">
    <citation type="submission" date="2020-10" db="EMBL/GenBank/DDBJ databases">
        <title>Sequencing the genomes of 1000 actinobacteria strains.</title>
        <authorList>
            <person name="Klenk H.-P."/>
        </authorList>
    </citation>
    <scope>NUCLEOTIDE SEQUENCE</scope>
    <source>
        <strain evidence="1">DSM 46832</strain>
    </source>
</reference>
<dbReference type="Pfam" id="PF10824">
    <property type="entry name" value="T7SS_ESX_EspC"/>
    <property type="match status" value="1"/>
</dbReference>
<dbReference type="InterPro" id="IPR022536">
    <property type="entry name" value="EspC"/>
</dbReference>
<gene>
    <name evidence="1" type="ORF">H4W31_001126</name>
</gene>
<organism evidence="1 2">
    <name type="scientific">Plantactinospora soyae</name>
    <dbReference type="NCBI Taxonomy" id="1544732"/>
    <lineage>
        <taxon>Bacteria</taxon>
        <taxon>Bacillati</taxon>
        <taxon>Actinomycetota</taxon>
        <taxon>Actinomycetes</taxon>
        <taxon>Micromonosporales</taxon>
        <taxon>Micromonosporaceae</taxon>
        <taxon>Plantactinospora</taxon>
    </lineage>
</organism>
<sequence length="99" mass="10874">MSFKADHTGIREFGTAVADLTDDADAAGKYVQQHLGIGYAEGRMFVTVVEGVSNAREQLQQLYNRLHTLTSASAQEVDKAAKFYQTTDAAAAERLDRTY</sequence>
<proteinExistence type="predicted"/>
<name>A0A927QXH7_9ACTN</name>
<comment type="caution">
    <text evidence="1">The sequence shown here is derived from an EMBL/GenBank/DDBJ whole genome shotgun (WGS) entry which is preliminary data.</text>
</comment>
<keyword evidence="2" id="KW-1185">Reference proteome</keyword>
<evidence type="ECO:0000313" key="1">
    <source>
        <dbReference type="EMBL" id="MBE1485488.1"/>
    </source>
</evidence>